<comment type="function">
    <text evidence="12">Catalyzes the attachment of serine to tRNA(Ser). Is also able to aminoacylate tRNA(Sec) with serine, to form the misacylated tRNA L-seryl-tRNA(Sec), which will be further converted into selenocysteinyl-tRNA(Sec).</text>
</comment>
<dbReference type="Proteomes" id="UP000178977">
    <property type="component" value="Unassembled WGS sequence"/>
</dbReference>
<keyword evidence="7 12" id="KW-0067">ATP-binding</keyword>
<evidence type="ECO:0000256" key="1">
    <source>
        <dbReference type="ARBA" id="ARBA00004496"/>
    </source>
</evidence>
<dbReference type="GO" id="GO:0006434">
    <property type="term" value="P:seryl-tRNA aminoacylation"/>
    <property type="evidence" value="ECO:0007669"/>
    <property type="project" value="UniProtKB-UniRule"/>
</dbReference>
<dbReference type="Pfam" id="PF00587">
    <property type="entry name" value="tRNA-synt_2b"/>
    <property type="match status" value="1"/>
</dbReference>
<evidence type="ECO:0000256" key="12">
    <source>
        <dbReference type="HAMAP-Rule" id="MF_00176"/>
    </source>
</evidence>
<dbReference type="STRING" id="1802281.A3A44_02990"/>
<evidence type="ECO:0000256" key="5">
    <source>
        <dbReference type="ARBA" id="ARBA00022598"/>
    </source>
</evidence>
<dbReference type="PROSITE" id="PS50862">
    <property type="entry name" value="AA_TRNA_LIGASE_II"/>
    <property type="match status" value="1"/>
</dbReference>
<evidence type="ECO:0000313" key="17">
    <source>
        <dbReference type="Proteomes" id="UP000178977"/>
    </source>
</evidence>
<evidence type="ECO:0000256" key="6">
    <source>
        <dbReference type="ARBA" id="ARBA00022741"/>
    </source>
</evidence>
<dbReference type="PANTHER" id="PTHR43697">
    <property type="entry name" value="SERYL-TRNA SYNTHETASE"/>
    <property type="match status" value="1"/>
</dbReference>
<evidence type="ECO:0000256" key="13">
    <source>
        <dbReference type="PIRSR" id="PIRSR001529-1"/>
    </source>
</evidence>
<dbReference type="SUPFAM" id="SSF46589">
    <property type="entry name" value="tRNA-binding arm"/>
    <property type="match status" value="1"/>
</dbReference>
<dbReference type="Gene3D" id="3.30.930.10">
    <property type="entry name" value="Bira Bifunctional Protein, Domain 2"/>
    <property type="match status" value="1"/>
</dbReference>
<dbReference type="PIRSF" id="PIRSF001529">
    <property type="entry name" value="Ser-tRNA-synth_IIa"/>
    <property type="match status" value="1"/>
</dbReference>
<feature type="binding site" evidence="12">
    <location>
        <position position="291"/>
    </location>
    <ligand>
        <name>ATP</name>
        <dbReference type="ChEBI" id="CHEBI:30616"/>
    </ligand>
</feature>
<dbReference type="AlphaFoldDB" id="A0A1G2LCY8"/>
<dbReference type="InterPro" id="IPR015866">
    <property type="entry name" value="Ser-tRNA-synth_1_N"/>
</dbReference>
<dbReference type="InterPro" id="IPR002317">
    <property type="entry name" value="Ser-tRNA-ligase_type_1"/>
</dbReference>
<evidence type="ECO:0000256" key="8">
    <source>
        <dbReference type="ARBA" id="ARBA00022917"/>
    </source>
</evidence>
<comment type="similarity">
    <text evidence="3 12">Belongs to the class-II aminoacyl-tRNA synthetase family. Type-1 seryl-tRNA synthetase subfamily.</text>
</comment>
<dbReference type="UniPathway" id="UPA00906">
    <property type="reaction ID" value="UER00895"/>
</dbReference>
<keyword evidence="9 12" id="KW-0030">Aminoacyl-tRNA synthetase</keyword>
<comment type="catalytic activity">
    <reaction evidence="10 12">
        <text>tRNA(Sec) + L-serine + ATP = L-seryl-tRNA(Sec) + AMP + diphosphate + H(+)</text>
        <dbReference type="Rhea" id="RHEA:42580"/>
        <dbReference type="Rhea" id="RHEA-COMP:9742"/>
        <dbReference type="Rhea" id="RHEA-COMP:10128"/>
        <dbReference type="ChEBI" id="CHEBI:15378"/>
        <dbReference type="ChEBI" id="CHEBI:30616"/>
        <dbReference type="ChEBI" id="CHEBI:33019"/>
        <dbReference type="ChEBI" id="CHEBI:33384"/>
        <dbReference type="ChEBI" id="CHEBI:78442"/>
        <dbReference type="ChEBI" id="CHEBI:78533"/>
        <dbReference type="ChEBI" id="CHEBI:456215"/>
        <dbReference type="EC" id="6.1.1.11"/>
    </reaction>
</comment>
<feature type="binding site" evidence="12 13">
    <location>
        <position position="298"/>
    </location>
    <ligand>
        <name>L-serine</name>
        <dbReference type="ChEBI" id="CHEBI:33384"/>
    </ligand>
</feature>
<dbReference type="GO" id="GO:0005524">
    <property type="term" value="F:ATP binding"/>
    <property type="evidence" value="ECO:0007669"/>
    <property type="project" value="UniProtKB-UniRule"/>
</dbReference>
<dbReference type="InterPro" id="IPR045864">
    <property type="entry name" value="aa-tRNA-synth_II/BPL/LPL"/>
</dbReference>
<dbReference type="EC" id="6.1.1.11" evidence="12"/>
<dbReference type="InterPro" id="IPR006195">
    <property type="entry name" value="aa-tRNA-synth_II"/>
</dbReference>
<gene>
    <name evidence="12" type="primary">serS</name>
    <name evidence="16" type="ORF">A3A44_02990</name>
</gene>
<comment type="catalytic activity">
    <reaction evidence="11 12">
        <text>tRNA(Ser) + L-serine + ATP = L-seryl-tRNA(Ser) + AMP + diphosphate + H(+)</text>
        <dbReference type="Rhea" id="RHEA:12292"/>
        <dbReference type="Rhea" id="RHEA-COMP:9669"/>
        <dbReference type="Rhea" id="RHEA-COMP:9703"/>
        <dbReference type="ChEBI" id="CHEBI:15378"/>
        <dbReference type="ChEBI" id="CHEBI:30616"/>
        <dbReference type="ChEBI" id="CHEBI:33019"/>
        <dbReference type="ChEBI" id="CHEBI:33384"/>
        <dbReference type="ChEBI" id="CHEBI:78442"/>
        <dbReference type="ChEBI" id="CHEBI:78533"/>
        <dbReference type="ChEBI" id="CHEBI:456215"/>
        <dbReference type="EC" id="6.1.1.11"/>
    </reaction>
</comment>
<feature type="binding site" evidence="12">
    <location>
        <position position="401"/>
    </location>
    <ligand>
        <name>L-serine</name>
        <dbReference type="ChEBI" id="CHEBI:33384"/>
    </ligand>
</feature>
<keyword evidence="6 12" id="KW-0547">Nucleotide-binding</keyword>
<evidence type="ECO:0000256" key="2">
    <source>
        <dbReference type="ARBA" id="ARBA00005045"/>
    </source>
</evidence>
<sequence length="442" mass="49658">MLDSKFIRDNADAVRAGLRAKGVDFDLDAFLKLEEKRRAKIHEADGLRAKQNAASDAIATLVDEERSAKVAEMRELKTKLGAVEFEEKALEEEFLNELRKIPNLPLDGVPIGKDERENVVLREVGEKRAFPFPVRDYVELGEALDLIDTARAAKVSGSRFGYLRREAALLEFALVQFAFSLLTNREYLRGVIEKEGLDLAPTPFIPIVPPVLIRPEAMAAMGYVERGGDEIYRLEKDDLYLVGTSEQSVGPMHMNEILAEEDLPRRYVSFSSCFRREAGSYGKDTRGILRVHQFDKVEMFSFALAETSPAEHRLFLALEERFFEALEIPYRVLNICSGDLGDPAAAKFDVEAWLPGENGKQGEYREVTSTSNTTDFQARRLNTKVKRAAGRVEFPHLLNGTGFAIGRTLIAILENHQQQDGSVKIPEAVVPFMHGITEIRRP</sequence>
<evidence type="ECO:0000256" key="9">
    <source>
        <dbReference type="ARBA" id="ARBA00023146"/>
    </source>
</evidence>
<dbReference type="GO" id="GO:0004828">
    <property type="term" value="F:serine-tRNA ligase activity"/>
    <property type="evidence" value="ECO:0007669"/>
    <property type="project" value="UniProtKB-UniRule"/>
</dbReference>
<comment type="subcellular location">
    <subcellularLocation>
        <location evidence="1 12">Cytoplasm</location>
    </subcellularLocation>
</comment>
<evidence type="ECO:0000256" key="3">
    <source>
        <dbReference type="ARBA" id="ARBA00010728"/>
    </source>
</evidence>
<feature type="binding site" evidence="13">
    <location>
        <position position="244"/>
    </location>
    <ligand>
        <name>L-serine</name>
        <dbReference type="ChEBI" id="CHEBI:33384"/>
    </ligand>
</feature>
<dbReference type="InterPro" id="IPR042103">
    <property type="entry name" value="SerRS_1_N_sf"/>
</dbReference>
<feature type="site" description="Important for serine binding" evidence="13">
    <location>
        <position position="401"/>
    </location>
</feature>
<comment type="domain">
    <text evidence="12">Consists of two distinct domains, a catalytic core and a N-terminal extension that is involved in tRNA binding.</text>
</comment>
<dbReference type="PANTHER" id="PTHR43697:SF1">
    <property type="entry name" value="SERINE--TRNA LIGASE"/>
    <property type="match status" value="1"/>
</dbReference>
<feature type="binding site" evidence="13">
    <location>
        <position position="399"/>
    </location>
    <ligand>
        <name>L-serine</name>
        <dbReference type="ChEBI" id="CHEBI:33384"/>
    </ligand>
</feature>
<evidence type="ECO:0000256" key="7">
    <source>
        <dbReference type="ARBA" id="ARBA00022840"/>
    </source>
</evidence>
<dbReference type="SUPFAM" id="SSF55681">
    <property type="entry name" value="Class II aaRS and biotin synthetases"/>
    <property type="match status" value="1"/>
</dbReference>
<evidence type="ECO:0000256" key="10">
    <source>
        <dbReference type="ARBA" id="ARBA00047929"/>
    </source>
</evidence>
<dbReference type="CDD" id="cd00770">
    <property type="entry name" value="SerRS_core"/>
    <property type="match status" value="1"/>
</dbReference>
<evidence type="ECO:0000259" key="15">
    <source>
        <dbReference type="PROSITE" id="PS50862"/>
    </source>
</evidence>
<proteinExistence type="inferred from homology"/>
<dbReference type="Pfam" id="PF02403">
    <property type="entry name" value="Seryl_tRNA_N"/>
    <property type="match status" value="1"/>
</dbReference>
<dbReference type="GO" id="GO:0005737">
    <property type="term" value="C:cytoplasm"/>
    <property type="evidence" value="ECO:0007669"/>
    <property type="project" value="UniProtKB-SubCell"/>
</dbReference>
<dbReference type="NCBIfam" id="TIGR00414">
    <property type="entry name" value="serS"/>
    <property type="match status" value="1"/>
</dbReference>
<comment type="caution">
    <text evidence="16">The sequence shown here is derived from an EMBL/GenBank/DDBJ whole genome shotgun (WGS) entry which is preliminary data.</text>
</comment>
<feature type="binding site" evidence="14">
    <location>
        <begin position="291"/>
        <end position="294"/>
    </location>
    <ligand>
        <name>ATP</name>
        <dbReference type="ChEBI" id="CHEBI:30616"/>
    </ligand>
</feature>
<evidence type="ECO:0000256" key="4">
    <source>
        <dbReference type="ARBA" id="ARBA00022490"/>
    </source>
</evidence>
<feature type="domain" description="Aminoacyl-transfer RNA synthetases class-II family profile" evidence="15">
    <location>
        <begin position="188"/>
        <end position="426"/>
    </location>
</feature>
<dbReference type="EMBL" id="MHQT01000024">
    <property type="protein sequence ID" value="OHA09505.1"/>
    <property type="molecule type" value="Genomic_DNA"/>
</dbReference>
<comment type="pathway">
    <text evidence="2 12">Aminoacyl-tRNA biosynthesis; selenocysteinyl-tRNA(Sec) biosynthesis; L-seryl-tRNA(Sec) from L-serine and tRNA(Sec): step 1/1.</text>
</comment>
<evidence type="ECO:0000256" key="11">
    <source>
        <dbReference type="ARBA" id="ARBA00048823"/>
    </source>
</evidence>
<organism evidence="16 17">
    <name type="scientific">Candidatus Sungbacteria bacterium RIFCSPLOWO2_01_FULL_60_25</name>
    <dbReference type="NCBI Taxonomy" id="1802281"/>
    <lineage>
        <taxon>Bacteria</taxon>
        <taxon>Candidatus Sungiibacteriota</taxon>
    </lineage>
</organism>
<reference evidence="16 17" key="1">
    <citation type="journal article" date="2016" name="Nat. Commun.">
        <title>Thousands of microbial genomes shed light on interconnected biogeochemical processes in an aquifer system.</title>
        <authorList>
            <person name="Anantharaman K."/>
            <person name="Brown C.T."/>
            <person name="Hug L.A."/>
            <person name="Sharon I."/>
            <person name="Castelle C.J."/>
            <person name="Probst A.J."/>
            <person name="Thomas B.C."/>
            <person name="Singh A."/>
            <person name="Wilkins M.J."/>
            <person name="Karaoz U."/>
            <person name="Brodie E.L."/>
            <person name="Williams K.H."/>
            <person name="Hubbard S.S."/>
            <person name="Banfield J.F."/>
        </authorList>
    </citation>
    <scope>NUCLEOTIDE SEQUENCE [LARGE SCALE GENOMIC DNA]</scope>
</reference>
<feature type="binding site" evidence="12 14">
    <location>
        <begin position="275"/>
        <end position="277"/>
    </location>
    <ligand>
        <name>ATP</name>
        <dbReference type="ChEBI" id="CHEBI:30616"/>
    </ligand>
</feature>
<protein>
    <recommendedName>
        <fullName evidence="12">Serine--tRNA ligase</fullName>
        <ecNumber evidence="12">6.1.1.11</ecNumber>
    </recommendedName>
    <alternativeName>
        <fullName evidence="12">Seryl-tRNA synthetase</fullName>
        <shortName evidence="12">SerRS</shortName>
    </alternativeName>
    <alternativeName>
        <fullName evidence="12">Seryl-tRNA(Ser/Sec) synthetase</fullName>
    </alternativeName>
</protein>
<dbReference type="Gene3D" id="1.10.287.40">
    <property type="entry name" value="Serine-tRNA synthetase, tRNA binding domain"/>
    <property type="match status" value="1"/>
</dbReference>
<feature type="binding site" evidence="13">
    <location>
        <position position="275"/>
    </location>
    <ligand>
        <name>L-serine</name>
        <dbReference type="ChEBI" id="CHEBI:33384"/>
    </ligand>
</feature>
<accession>A0A1G2LCY8</accession>
<dbReference type="InterPro" id="IPR010978">
    <property type="entry name" value="tRNA-bd_arm"/>
</dbReference>
<dbReference type="InterPro" id="IPR033729">
    <property type="entry name" value="SerRS_core"/>
</dbReference>
<dbReference type="InterPro" id="IPR002314">
    <property type="entry name" value="aa-tRNA-synt_IIb"/>
</dbReference>
<keyword evidence="4 12" id="KW-0963">Cytoplasm</keyword>
<dbReference type="PRINTS" id="PR00981">
    <property type="entry name" value="TRNASYNTHSER"/>
</dbReference>
<evidence type="ECO:0000256" key="14">
    <source>
        <dbReference type="PIRSR" id="PIRSR001529-2"/>
    </source>
</evidence>
<dbReference type="GO" id="GO:0016260">
    <property type="term" value="P:selenocysteine biosynthetic process"/>
    <property type="evidence" value="ECO:0007669"/>
    <property type="project" value="UniProtKB-UniRule"/>
</dbReference>
<comment type="subunit">
    <text evidence="12">Homodimer. The tRNA molecule binds across the dimer.</text>
</comment>
<name>A0A1G2LCY8_9BACT</name>
<evidence type="ECO:0000313" key="16">
    <source>
        <dbReference type="EMBL" id="OHA09505.1"/>
    </source>
</evidence>
<keyword evidence="5 12" id="KW-0436">Ligase</keyword>
<feature type="binding site" evidence="12">
    <location>
        <begin position="244"/>
        <end position="246"/>
    </location>
    <ligand>
        <name>L-serine</name>
        <dbReference type="ChEBI" id="CHEBI:33384"/>
    </ligand>
</feature>
<keyword evidence="8 12" id="KW-0648">Protein biosynthesis</keyword>
<feature type="binding site" evidence="12 14">
    <location>
        <begin position="366"/>
        <end position="369"/>
    </location>
    <ligand>
        <name>ATP</name>
        <dbReference type="ChEBI" id="CHEBI:30616"/>
    </ligand>
</feature>
<dbReference type="HAMAP" id="MF_00176">
    <property type="entry name" value="Ser_tRNA_synth_type1"/>
    <property type="match status" value="1"/>
</dbReference>